<name>A0A1I8BU11_MELHA</name>
<dbReference type="AlphaFoldDB" id="A0A1I8BU11"/>
<protein>
    <submittedName>
        <fullName evidence="2">C2H2-type domain-containing protein</fullName>
    </submittedName>
</protein>
<dbReference type="WBParaSite" id="MhA1_Contig596.frz3.gene15">
    <property type="protein sequence ID" value="MhA1_Contig596.frz3.gene15"/>
    <property type="gene ID" value="MhA1_Contig596.frz3.gene15"/>
</dbReference>
<dbReference type="Proteomes" id="UP000095281">
    <property type="component" value="Unplaced"/>
</dbReference>
<dbReference type="InterPro" id="IPR038102">
    <property type="entry name" value="EYA_dom_sf"/>
</dbReference>
<evidence type="ECO:0000313" key="1">
    <source>
        <dbReference type="Proteomes" id="UP000095281"/>
    </source>
</evidence>
<sequence>MGANSGLYRNCLSLVYRSECVNVVISYSHIKCTVAGMLGRLMLGRFAEYVRAENVFCIQPNMMIYFIKRIQDQFRKKILLITSNAETKIFADENGFHVWKVNSDSDLVDLSTQFAKKYPKKYFEQVHNSPSKFRQCPVCQAFIFHSNLARHIETHVDMD</sequence>
<keyword evidence="1" id="KW-1185">Reference proteome</keyword>
<reference evidence="2" key="1">
    <citation type="submission" date="2016-11" db="UniProtKB">
        <authorList>
            <consortium name="WormBaseParasite"/>
        </authorList>
    </citation>
    <scope>IDENTIFICATION</scope>
</reference>
<dbReference type="Gene3D" id="3.40.50.12350">
    <property type="match status" value="1"/>
</dbReference>
<accession>A0A1I8BU11</accession>
<proteinExistence type="predicted"/>
<organism evidence="1 2">
    <name type="scientific">Meloidogyne hapla</name>
    <name type="common">Root-knot nematode worm</name>
    <dbReference type="NCBI Taxonomy" id="6305"/>
    <lineage>
        <taxon>Eukaryota</taxon>
        <taxon>Metazoa</taxon>
        <taxon>Ecdysozoa</taxon>
        <taxon>Nematoda</taxon>
        <taxon>Chromadorea</taxon>
        <taxon>Rhabditida</taxon>
        <taxon>Tylenchina</taxon>
        <taxon>Tylenchomorpha</taxon>
        <taxon>Tylenchoidea</taxon>
        <taxon>Meloidogynidae</taxon>
        <taxon>Meloidogyninae</taxon>
        <taxon>Meloidogyne</taxon>
    </lineage>
</organism>
<evidence type="ECO:0000313" key="2">
    <source>
        <dbReference type="WBParaSite" id="MhA1_Contig596.frz3.gene15"/>
    </source>
</evidence>